<dbReference type="PROSITE" id="PS51257">
    <property type="entry name" value="PROKAR_LIPOPROTEIN"/>
    <property type="match status" value="1"/>
</dbReference>
<dbReference type="EMBL" id="VUKA01000003">
    <property type="protein sequence ID" value="KAA2213397.1"/>
    <property type="molecule type" value="Genomic_DNA"/>
</dbReference>
<evidence type="ECO:0000256" key="2">
    <source>
        <dbReference type="ARBA" id="ARBA00007866"/>
    </source>
</evidence>
<keyword evidence="10 14" id="KW-0560">Oxidoreductase</keyword>
<evidence type="ECO:0000313" key="20">
    <source>
        <dbReference type="Proteomes" id="UP000322110"/>
    </source>
</evidence>
<dbReference type="GO" id="GO:0016682">
    <property type="term" value="F:oxidoreductase activity, acting on diphenols and related substances as donors, oxygen as acceptor"/>
    <property type="evidence" value="ECO:0007669"/>
    <property type="project" value="InterPro"/>
</dbReference>
<evidence type="ECO:0000256" key="3">
    <source>
        <dbReference type="ARBA" id="ARBA00022448"/>
    </source>
</evidence>
<dbReference type="InterPro" id="IPR011759">
    <property type="entry name" value="Cyt_c_oxidase_su2_TM_dom"/>
</dbReference>
<sequence length="330" mass="35876">MRSWFKHSRHALLPSCLALLLTGCAGGVLDPKGPIGLAERSLIWTATWMMLLVVVPVIGMTIWFAWRYRASNKAARYEPNWDHSTRIEAVVWAIPCVIILFLAIITWKTTHELDPYKPIEAEVPPVQVQVVSLDWKWLFIYPELGIATVNEMAMPTNVPVQFHITSGSVMNAFFIPRLGSMIYSMAGMTTKLALLSSEDGIYDGMSSHYSGAGFSGMKFKAHSTDQAGFDAWVEKVRASGATLDMAAYERLAEPSENNPVAYYGNVTPSIFGAILHHSAPGMLMHPPAAADPAAPASPHAGGHAEGHEGHEGHAMRAADAGAHGHVGHKE</sequence>
<dbReference type="InterPro" id="IPR034227">
    <property type="entry name" value="CuRO_UO_II"/>
</dbReference>
<evidence type="ECO:0000256" key="4">
    <source>
        <dbReference type="ARBA" id="ARBA00022475"/>
    </source>
</evidence>
<proteinExistence type="inferred from homology"/>
<dbReference type="NCBIfam" id="TIGR01433">
    <property type="entry name" value="CyoA"/>
    <property type="match status" value="1"/>
</dbReference>
<dbReference type="OrthoDB" id="9783445at2"/>
<evidence type="ECO:0000256" key="15">
    <source>
        <dbReference type="SAM" id="MobiDB-lite"/>
    </source>
</evidence>
<evidence type="ECO:0000256" key="9">
    <source>
        <dbReference type="ARBA" id="ARBA00022989"/>
    </source>
</evidence>
<evidence type="ECO:0000259" key="17">
    <source>
        <dbReference type="PROSITE" id="PS50857"/>
    </source>
</evidence>
<dbReference type="InterPro" id="IPR006333">
    <property type="entry name" value="Cyt_o_ubiquinol_oxidase_su2"/>
</dbReference>
<keyword evidence="8 14" id="KW-0249">Electron transport</keyword>
<feature type="transmembrane region" description="Helical" evidence="16">
    <location>
        <begin position="87"/>
        <end position="107"/>
    </location>
</feature>
<keyword evidence="5 14" id="KW-0679">Respiratory chain</keyword>
<evidence type="ECO:0000256" key="10">
    <source>
        <dbReference type="ARBA" id="ARBA00023002"/>
    </source>
</evidence>
<dbReference type="GO" id="GO:0005886">
    <property type="term" value="C:plasma membrane"/>
    <property type="evidence" value="ECO:0007669"/>
    <property type="project" value="UniProtKB-SubCell"/>
</dbReference>
<organism evidence="19 20">
    <name type="scientific">Teichococcus oryzae</name>
    <dbReference type="NCBI Taxonomy" id="1608942"/>
    <lineage>
        <taxon>Bacteria</taxon>
        <taxon>Pseudomonadati</taxon>
        <taxon>Pseudomonadota</taxon>
        <taxon>Alphaproteobacteria</taxon>
        <taxon>Acetobacterales</taxon>
        <taxon>Roseomonadaceae</taxon>
        <taxon>Roseomonas</taxon>
    </lineage>
</organism>
<keyword evidence="11 14" id="KW-0472">Membrane</keyword>
<dbReference type="Proteomes" id="UP000322110">
    <property type="component" value="Unassembled WGS sequence"/>
</dbReference>
<gene>
    <name evidence="19" type="primary">cyoA</name>
    <name evidence="19" type="ORF">F0Q34_09125</name>
</gene>
<dbReference type="PANTHER" id="PTHR22888">
    <property type="entry name" value="CYTOCHROME C OXIDASE, SUBUNIT II"/>
    <property type="match status" value="1"/>
</dbReference>
<dbReference type="PANTHER" id="PTHR22888:SF18">
    <property type="entry name" value="CYTOCHROME BO(3) UBIQUINOL OXIDASE SUBUNIT 2"/>
    <property type="match status" value="1"/>
</dbReference>
<feature type="domain" description="Cytochrome oxidase subunit II transmembrane region profile" evidence="18">
    <location>
        <begin position="20"/>
        <end position="117"/>
    </location>
</feature>
<feature type="domain" description="Cytochrome oxidase subunit II copper A binding" evidence="17">
    <location>
        <begin position="123"/>
        <end position="235"/>
    </location>
</feature>
<reference evidence="19 20" key="1">
    <citation type="journal article" date="2015" name="Int. J. Syst. Evol. Microbiol.">
        <title>Roseomonas oryzae sp. nov., isolated from paddy rhizosphere soil.</title>
        <authorList>
            <person name="Ramaprasad E.V."/>
            <person name="Sasikala Ch."/>
            <person name="Ramana Ch.V."/>
        </authorList>
    </citation>
    <scope>NUCLEOTIDE SEQUENCE [LARGE SCALE GENOMIC DNA]</scope>
    <source>
        <strain evidence="19 20">KCTC 42542</strain>
    </source>
</reference>
<keyword evidence="3 14" id="KW-0813">Transport</keyword>
<dbReference type="Pfam" id="PF00116">
    <property type="entry name" value="COX2"/>
    <property type="match status" value="1"/>
</dbReference>
<feature type="transmembrane region" description="Helical" evidence="16">
    <location>
        <begin position="42"/>
        <end position="66"/>
    </location>
</feature>
<comment type="similarity">
    <text evidence="2 14">Belongs to the cytochrome c oxidase subunit 2 family.</text>
</comment>
<feature type="compositionally biased region" description="Basic and acidic residues" evidence="15">
    <location>
        <begin position="302"/>
        <end position="312"/>
    </location>
</feature>
<dbReference type="InterPro" id="IPR002429">
    <property type="entry name" value="CcO_II-like_C"/>
</dbReference>
<keyword evidence="12" id="KW-0564">Palmitate</keyword>
<dbReference type="GO" id="GO:0005507">
    <property type="term" value="F:copper ion binding"/>
    <property type="evidence" value="ECO:0007669"/>
    <property type="project" value="InterPro"/>
</dbReference>
<dbReference type="SUPFAM" id="SSF81464">
    <property type="entry name" value="Cytochrome c oxidase subunit II-like, transmembrane region"/>
    <property type="match status" value="1"/>
</dbReference>
<feature type="region of interest" description="Disordered" evidence="15">
    <location>
        <begin position="285"/>
        <end position="312"/>
    </location>
</feature>
<name>A0A5B2TG00_9PROT</name>
<comment type="caution">
    <text evidence="19">The sequence shown here is derived from an EMBL/GenBank/DDBJ whole genome shotgun (WGS) entry which is preliminary data.</text>
</comment>
<keyword evidence="6 16" id="KW-0812">Transmembrane</keyword>
<dbReference type="SUPFAM" id="SSF49503">
    <property type="entry name" value="Cupredoxins"/>
    <property type="match status" value="1"/>
</dbReference>
<evidence type="ECO:0000256" key="5">
    <source>
        <dbReference type="ARBA" id="ARBA00022660"/>
    </source>
</evidence>
<dbReference type="PROSITE" id="PS50857">
    <property type="entry name" value="COX2_CUA"/>
    <property type="match status" value="1"/>
</dbReference>
<evidence type="ECO:0000256" key="6">
    <source>
        <dbReference type="ARBA" id="ARBA00022692"/>
    </source>
</evidence>
<dbReference type="CDD" id="cd04212">
    <property type="entry name" value="CuRO_UO_II"/>
    <property type="match status" value="1"/>
</dbReference>
<dbReference type="Gene3D" id="2.60.40.420">
    <property type="entry name" value="Cupredoxins - blue copper proteins"/>
    <property type="match status" value="1"/>
</dbReference>
<protein>
    <recommendedName>
        <fullName evidence="14">Ubiquinol oxidase subunit 2</fullName>
    </recommendedName>
</protein>
<keyword evidence="9 16" id="KW-1133">Transmembrane helix</keyword>
<dbReference type="PROSITE" id="PS50999">
    <property type="entry name" value="COX2_TM"/>
    <property type="match status" value="1"/>
</dbReference>
<dbReference type="Gene3D" id="1.10.287.90">
    <property type="match status" value="1"/>
</dbReference>
<dbReference type="InterPro" id="IPR008972">
    <property type="entry name" value="Cupredoxin"/>
</dbReference>
<dbReference type="InterPro" id="IPR045187">
    <property type="entry name" value="CcO_II"/>
</dbReference>
<keyword evidence="20" id="KW-1185">Reference proteome</keyword>
<dbReference type="GO" id="GO:0042773">
    <property type="term" value="P:ATP synthesis coupled electron transport"/>
    <property type="evidence" value="ECO:0007669"/>
    <property type="project" value="TreeGrafter"/>
</dbReference>
<evidence type="ECO:0000256" key="12">
    <source>
        <dbReference type="ARBA" id="ARBA00023139"/>
    </source>
</evidence>
<dbReference type="Pfam" id="PF06481">
    <property type="entry name" value="COX_ARM"/>
    <property type="match status" value="1"/>
</dbReference>
<dbReference type="InterPro" id="IPR036257">
    <property type="entry name" value="Cyt_c_oxidase_su2_TM_sf"/>
</dbReference>
<dbReference type="InterPro" id="IPR010514">
    <property type="entry name" value="COX_ARM"/>
</dbReference>
<keyword evidence="13" id="KW-0449">Lipoprotein</keyword>
<evidence type="ECO:0000259" key="18">
    <source>
        <dbReference type="PROSITE" id="PS50999"/>
    </source>
</evidence>
<dbReference type="AlphaFoldDB" id="A0A5B2TG00"/>
<dbReference type="PIRSF" id="PIRSF000292">
    <property type="entry name" value="Ubi_od_II"/>
    <property type="match status" value="1"/>
</dbReference>
<feature type="compositionally biased region" description="Low complexity" evidence="15">
    <location>
        <begin position="285"/>
        <end position="301"/>
    </location>
</feature>
<evidence type="ECO:0000313" key="19">
    <source>
        <dbReference type="EMBL" id="KAA2213397.1"/>
    </source>
</evidence>
<keyword evidence="4 14" id="KW-1003">Cell membrane</keyword>
<evidence type="ECO:0000256" key="14">
    <source>
        <dbReference type="PIRNR" id="PIRNR000292"/>
    </source>
</evidence>
<accession>A0A5B2TG00</accession>
<comment type="subcellular location">
    <subcellularLocation>
        <location evidence="1">Cell membrane</location>
        <topology evidence="1">Multi-pass membrane protein</topology>
    </subcellularLocation>
</comment>
<evidence type="ECO:0000256" key="7">
    <source>
        <dbReference type="ARBA" id="ARBA00022729"/>
    </source>
</evidence>
<evidence type="ECO:0000256" key="1">
    <source>
        <dbReference type="ARBA" id="ARBA00004651"/>
    </source>
</evidence>
<evidence type="ECO:0000256" key="8">
    <source>
        <dbReference type="ARBA" id="ARBA00022982"/>
    </source>
</evidence>
<evidence type="ECO:0000256" key="11">
    <source>
        <dbReference type="ARBA" id="ARBA00023136"/>
    </source>
</evidence>
<keyword evidence="7" id="KW-0732">Signal</keyword>
<evidence type="ECO:0000256" key="16">
    <source>
        <dbReference type="SAM" id="Phobius"/>
    </source>
</evidence>
<evidence type="ECO:0000256" key="13">
    <source>
        <dbReference type="ARBA" id="ARBA00023288"/>
    </source>
</evidence>
<dbReference type="GO" id="GO:0004129">
    <property type="term" value="F:cytochrome-c oxidase activity"/>
    <property type="evidence" value="ECO:0007669"/>
    <property type="project" value="UniProtKB-UniRule"/>
</dbReference>
<dbReference type="GO" id="GO:0009486">
    <property type="term" value="F:cytochrome bo3 ubiquinol oxidase activity"/>
    <property type="evidence" value="ECO:0007669"/>
    <property type="project" value="InterPro"/>
</dbReference>